<proteinExistence type="predicted"/>
<feature type="DNA-binding region" description="H-T-H motif" evidence="2">
    <location>
        <begin position="26"/>
        <end position="45"/>
    </location>
</feature>
<reference evidence="4 5" key="1">
    <citation type="submission" date="2018-07" db="EMBL/GenBank/DDBJ databases">
        <title>Freshwater and sediment microbial communities from various areas in North America, analyzing microbe dynamics in response to fracking.</title>
        <authorList>
            <person name="Lamendella R."/>
        </authorList>
    </citation>
    <scope>NUCLEOTIDE SEQUENCE [LARGE SCALE GENOMIC DNA]</scope>
    <source>
        <strain evidence="4 5">160A</strain>
    </source>
</reference>
<accession>A0A2T0XPP4</accession>
<gene>
    <name evidence="4" type="ORF">DFO77_12214</name>
</gene>
<comment type="caution">
    <text evidence="4">The sequence shown here is derived from an EMBL/GenBank/DDBJ whole genome shotgun (WGS) entry which is preliminary data.</text>
</comment>
<dbReference type="EMBL" id="QPIZ01000022">
    <property type="protein sequence ID" value="RCW30364.1"/>
    <property type="molecule type" value="Genomic_DNA"/>
</dbReference>
<name>A0A2T0XPP4_9BACT</name>
<sequence length="204" mass="23547">MSMKNKVLDFERIMGLYFRYGVKNLTMDEVAHELGISKRTLYQQVSTKNELVDLVLNEQFSKFRKAVSSIVDKEDGSIRKLYSVYRLIADFFKPLTPVFVYSLNKMSSKLAEELHRKYNDFIVEVFGRIVDEGEEEGIFLMRLKDDFARLVAGYLFQANEKGTVLQMAEVDLNNAFYLQTSGVCTDHGRKVLNQLMDNPKLLTA</sequence>
<evidence type="ECO:0000256" key="1">
    <source>
        <dbReference type="ARBA" id="ARBA00023125"/>
    </source>
</evidence>
<dbReference type="SUPFAM" id="SSF46689">
    <property type="entry name" value="Homeodomain-like"/>
    <property type="match status" value="1"/>
</dbReference>
<dbReference type="Proteomes" id="UP000252733">
    <property type="component" value="Unassembled WGS sequence"/>
</dbReference>
<dbReference type="PROSITE" id="PS50977">
    <property type="entry name" value="HTH_TETR_2"/>
    <property type="match status" value="1"/>
</dbReference>
<evidence type="ECO:0000313" key="4">
    <source>
        <dbReference type="EMBL" id="RCW30364.1"/>
    </source>
</evidence>
<dbReference type="STRING" id="1168289.GCA_000259075_00658"/>
<dbReference type="Gene3D" id="1.10.357.10">
    <property type="entry name" value="Tetracycline Repressor, domain 2"/>
    <property type="match status" value="1"/>
</dbReference>
<protein>
    <submittedName>
        <fullName evidence="4">TetR family transcriptional regulator</fullName>
    </submittedName>
</protein>
<evidence type="ECO:0000259" key="3">
    <source>
        <dbReference type="PROSITE" id="PS50977"/>
    </source>
</evidence>
<keyword evidence="5" id="KW-1185">Reference proteome</keyword>
<keyword evidence="1 2" id="KW-0238">DNA-binding</keyword>
<evidence type="ECO:0000256" key="2">
    <source>
        <dbReference type="PROSITE-ProRule" id="PRU00335"/>
    </source>
</evidence>
<evidence type="ECO:0000313" key="5">
    <source>
        <dbReference type="Proteomes" id="UP000252733"/>
    </source>
</evidence>
<feature type="domain" description="HTH tetR-type" evidence="3">
    <location>
        <begin position="3"/>
        <end position="63"/>
    </location>
</feature>
<dbReference type="InterPro" id="IPR001647">
    <property type="entry name" value="HTH_TetR"/>
</dbReference>
<organism evidence="4 5">
    <name type="scientific">Marinilabilia salmonicolor</name>
    <dbReference type="NCBI Taxonomy" id="989"/>
    <lineage>
        <taxon>Bacteria</taxon>
        <taxon>Pseudomonadati</taxon>
        <taxon>Bacteroidota</taxon>
        <taxon>Bacteroidia</taxon>
        <taxon>Marinilabiliales</taxon>
        <taxon>Marinilabiliaceae</taxon>
        <taxon>Marinilabilia</taxon>
    </lineage>
</organism>
<dbReference type="Pfam" id="PF00440">
    <property type="entry name" value="TetR_N"/>
    <property type="match status" value="1"/>
</dbReference>
<dbReference type="GO" id="GO:0003677">
    <property type="term" value="F:DNA binding"/>
    <property type="evidence" value="ECO:0007669"/>
    <property type="project" value="UniProtKB-UniRule"/>
</dbReference>
<dbReference type="AlphaFoldDB" id="A0A2T0XPP4"/>
<dbReference type="InterPro" id="IPR009057">
    <property type="entry name" value="Homeodomain-like_sf"/>
</dbReference>